<keyword evidence="2" id="KW-1185">Reference proteome</keyword>
<accession>A0ABS8RRF1</accession>
<organism evidence="1 2">
    <name type="scientific">Datura stramonium</name>
    <name type="common">Jimsonweed</name>
    <name type="synonym">Common thornapple</name>
    <dbReference type="NCBI Taxonomy" id="4076"/>
    <lineage>
        <taxon>Eukaryota</taxon>
        <taxon>Viridiplantae</taxon>
        <taxon>Streptophyta</taxon>
        <taxon>Embryophyta</taxon>
        <taxon>Tracheophyta</taxon>
        <taxon>Spermatophyta</taxon>
        <taxon>Magnoliopsida</taxon>
        <taxon>eudicotyledons</taxon>
        <taxon>Gunneridae</taxon>
        <taxon>Pentapetalae</taxon>
        <taxon>asterids</taxon>
        <taxon>lamiids</taxon>
        <taxon>Solanales</taxon>
        <taxon>Solanaceae</taxon>
        <taxon>Solanoideae</taxon>
        <taxon>Datureae</taxon>
        <taxon>Datura</taxon>
    </lineage>
</organism>
<sequence>MAIAASYEKCVNGSTRRRSCGMRGLKDRKRWPSVGFPTLKHARVMGLGVSLEVDLLLLMRFDFANKGVWLYGCRWQWWTSGDACKARFLLGILSWYRTFILVILTNQQWVLLDTKT</sequence>
<evidence type="ECO:0000313" key="2">
    <source>
        <dbReference type="Proteomes" id="UP000823775"/>
    </source>
</evidence>
<reference evidence="1 2" key="1">
    <citation type="journal article" date="2021" name="BMC Genomics">
        <title>Datura genome reveals duplications of psychoactive alkaloid biosynthetic genes and high mutation rate following tissue culture.</title>
        <authorList>
            <person name="Rajewski A."/>
            <person name="Carter-House D."/>
            <person name="Stajich J."/>
            <person name="Litt A."/>
        </authorList>
    </citation>
    <scope>NUCLEOTIDE SEQUENCE [LARGE SCALE GENOMIC DNA]</scope>
    <source>
        <strain evidence="1">AR-01</strain>
    </source>
</reference>
<evidence type="ECO:0000313" key="1">
    <source>
        <dbReference type="EMBL" id="MCD7449361.1"/>
    </source>
</evidence>
<dbReference type="EMBL" id="JACEIK010000093">
    <property type="protein sequence ID" value="MCD7449361.1"/>
    <property type="molecule type" value="Genomic_DNA"/>
</dbReference>
<gene>
    <name evidence="1" type="ORF">HAX54_051792</name>
</gene>
<proteinExistence type="predicted"/>
<dbReference type="Proteomes" id="UP000823775">
    <property type="component" value="Unassembled WGS sequence"/>
</dbReference>
<name>A0ABS8RRF1_DATST</name>
<comment type="caution">
    <text evidence="1">The sequence shown here is derived from an EMBL/GenBank/DDBJ whole genome shotgun (WGS) entry which is preliminary data.</text>
</comment>
<protein>
    <submittedName>
        <fullName evidence="1">Uncharacterized protein</fullName>
    </submittedName>
</protein>